<sequence length="143" mass="16046">MASLNFIYQPSIVERGANFRKPPIIIKFENFPAGYSYFSAKISLKDENNGGYVNESLGGQTLACPIFDEANNACYFKIRHTNIKAKGKFRIEARVFGVPENPEHGQVCITYNCSSPIKVVSRDPEVRLSSQDRAFLTYIKSLA</sequence>
<reference evidence="1" key="1">
    <citation type="submission" date="2015-01" db="EMBL/GenBank/DDBJ databases">
        <authorList>
            <person name="Durling Mikael"/>
        </authorList>
    </citation>
    <scope>NUCLEOTIDE SEQUENCE</scope>
</reference>
<protein>
    <recommendedName>
        <fullName evidence="2">Velvet domain-containing protein</fullName>
    </recommendedName>
</protein>
<name>A0A0B7KB79_BIOOC</name>
<accession>A0A0B7KB79</accession>
<gene>
    <name evidence="1" type="ORF">BN869_000008049_1</name>
</gene>
<evidence type="ECO:0008006" key="2">
    <source>
        <dbReference type="Google" id="ProtNLM"/>
    </source>
</evidence>
<dbReference type="EMBL" id="CDPU01000026">
    <property type="protein sequence ID" value="CEO51991.1"/>
    <property type="molecule type" value="Genomic_DNA"/>
</dbReference>
<dbReference type="AlphaFoldDB" id="A0A0B7KB79"/>
<evidence type="ECO:0000313" key="1">
    <source>
        <dbReference type="EMBL" id="CEO51991.1"/>
    </source>
</evidence>
<organism evidence="1">
    <name type="scientific">Bionectria ochroleuca</name>
    <name type="common">Gliocladium roseum</name>
    <dbReference type="NCBI Taxonomy" id="29856"/>
    <lineage>
        <taxon>Eukaryota</taxon>
        <taxon>Fungi</taxon>
        <taxon>Dikarya</taxon>
        <taxon>Ascomycota</taxon>
        <taxon>Pezizomycotina</taxon>
        <taxon>Sordariomycetes</taxon>
        <taxon>Hypocreomycetidae</taxon>
        <taxon>Hypocreales</taxon>
        <taxon>Bionectriaceae</taxon>
        <taxon>Clonostachys</taxon>
    </lineage>
</organism>
<proteinExistence type="predicted"/>